<dbReference type="STRING" id="342668.A0A1B8GQ83"/>
<dbReference type="GO" id="GO:0005829">
    <property type="term" value="C:cytosol"/>
    <property type="evidence" value="ECO:0007669"/>
    <property type="project" value="TreeGrafter"/>
</dbReference>
<dbReference type="Pfam" id="PF01042">
    <property type="entry name" value="Ribonuc_L-PSP"/>
    <property type="match status" value="1"/>
</dbReference>
<dbReference type="AlphaFoldDB" id="A0A1B8GQ83"/>
<dbReference type="GO" id="GO:0005739">
    <property type="term" value="C:mitochondrion"/>
    <property type="evidence" value="ECO:0007669"/>
    <property type="project" value="TreeGrafter"/>
</dbReference>
<evidence type="ECO:0000313" key="3">
    <source>
        <dbReference type="Proteomes" id="UP000091956"/>
    </source>
</evidence>
<dbReference type="RefSeq" id="XP_018131732.1">
    <property type="nucleotide sequence ID" value="XM_018273441.2"/>
</dbReference>
<dbReference type="SUPFAM" id="SSF55298">
    <property type="entry name" value="YjgF-like"/>
    <property type="match status" value="1"/>
</dbReference>
<keyword evidence="3" id="KW-1185">Reference proteome</keyword>
<dbReference type="PANTHER" id="PTHR11803:SF58">
    <property type="entry name" value="PROTEIN HMF1-RELATED"/>
    <property type="match status" value="1"/>
</dbReference>
<dbReference type="FunFam" id="3.30.1330.40:FF:000001">
    <property type="entry name" value="L-PSP family endoribonuclease"/>
    <property type="match status" value="1"/>
</dbReference>
<dbReference type="NCBIfam" id="TIGR00004">
    <property type="entry name" value="Rid family detoxifying hydrolase"/>
    <property type="match status" value="1"/>
</dbReference>
<accession>A0A1B8GQ83</accession>
<dbReference type="Proteomes" id="UP000091956">
    <property type="component" value="Unassembled WGS sequence"/>
</dbReference>
<evidence type="ECO:0000313" key="2">
    <source>
        <dbReference type="EMBL" id="OBT97999.1"/>
    </source>
</evidence>
<dbReference type="InterPro" id="IPR006056">
    <property type="entry name" value="RidA"/>
</dbReference>
<dbReference type="InterPro" id="IPR006175">
    <property type="entry name" value="YjgF/YER057c/UK114"/>
</dbReference>
<gene>
    <name evidence="2" type="ORF">VE01_03962</name>
</gene>
<dbReference type="CDD" id="cd00448">
    <property type="entry name" value="YjgF_YER057c_UK114_family"/>
    <property type="match status" value="1"/>
</dbReference>
<protein>
    <submittedName>
        <fullName evidence="2">Uncharacterized protein</fullName>
    </submittedName>
</protein>
<reference evidence="3" key="2">
    <citation type="journal article" date="2018" name="Nat. Commun.">
        <title>Extreme sensitivity to ultraviolet light in the fungal pathogen causing white-nose syndrome of bats.</title>
        <authorList>
            <person name="Palmer J.M."/>
            <person name="Drees K.P."/>
            <person name="Foster J.T."/>
            <person name="Lindner D.L."/>
        </authorList>
    </citation>
    <scope>NUCLEOTIDE SEQUENCE [LARGE SCALE GENOMIC DNA]</scope>
    <source>
        <strain evidence="3">UAMH 10579</strain>
    </source>
</reference>
<dbReference type="EMBL" id="KV460219">
    <property type="protein sequence ID" value="OBT97999.1"/>
    <property type="molecule type" value="Genomic_DNA"/>
</dbReference>
<comment type="similarity">
    <text evidence="1">Belongs to the RutC family.</text>
</comment>
<dbReference type="Gene3D" id="3.30.1330.40">
    <property type="entry name" value="RutC-like"/>
    <property type="match status" value="1"/>
</dbReference>
<proteinExistence type="inferred from homology"/>
<dbReference type="InterPro" id="IPR035959">
    <property type="entry name" value="RutC-like_sf"/>
</dbReference>
<dbReference type="PROSITE" id="PS01094">
    <property type="entry name" value="UPF0076"/>
    <property type="match status" value="1"/>
</dbReference>
<evidence type="ECO:0000256" key="1">
    <source>
        <dbReference type="ARBA" id="ARBA00010552"/>
    </source>
</evidence>
<sequence length="128" mass="13963">MSGQEIIYTDKAAFPAGPYSQAIKTGTTIYCSGQIPCTPSGEIFTQPAYTIAQMTEQCITNLSNVLEAAGSSLEKVVKVNVFITTMDNFAEMNRTYEKFFAHKPARSCVAVKELPKDVPVEIECIALV</sequence>
<dbReference type="GeneID" id="28837348"/>
<organism evidence="2 3">
    <name type="scientific">Pseudogymnoascus verrucosus</name>
    <dbReference type="NCBI Taxonomy" id="342668"/>
    <lineage>
        <taxon>Eukaryota</taxon>
        <taxon>Fungi</taxon>
        <taxon>Dikarya</taxon>
        <taxon>Ascomycota</taxon>
        <taxon>Pezizomycotina</taxon>
        <taxon>Leotiomycetes</taxon>
        <taxon>Thelebolales</taxon>
        <taxon>Thelebolaceae</taxon>
        <taxon>Pseudogymnoascus</taxon>
    </lineage>
</organism>
<dbReference type="InterPro" id="IPR019897">
    <property type="entry name" value="RidA_CS"/>
</dbReference>
<name>A0A1B8GQ83_9PEZI</name>
<dbReference type="GO" id="GO:0019239">
    <property type="term" value="F:deaminase activity"/>
    <property type="evidence" value="ECO:0007669"/>
    <property type="project" value="TreeGrafter"/>
</dbReference>
<dbReference type="PANTHER" id="PTHR11803">
    <property type="entry name" value="2-IMINOBUTANOATE/2-IMINOPROPANOATE DEAMINASE RIDA"/>
    <property type="match status" value="1"/>
</dbReference>
<dbReference type="OrthoDB" id="309640at2759"/>
<reference evidence="2 3" key="1">
    <citation type="submission" date="2016-03" db="EMBL/GenBank/DDBJ databases">
        <title>Comparative genomics of Pseudogymnoascus destructans, the fungus causing white-nose syndrome of bats.</title>
        <authorList>
            <person name="Palmer J.M."/>
            <person name="Drees K.P."/>
            <person name="Foster J.T."/>
            <person name="Lindner D.L."/>
        </authorList>
    </citation>
    <scope>NUCLEOTIDE SEQUENCE [LARGE SCALE GENOMIC DNA]</scope>
    <source>
        <strain evidence="2 3">UAMH 10579</strain>
    </source>
</reference>